<evidence type="ECO:0000259" key="3">
    <source>
        <dbReference type="Pfam" id="PF07967"/>
    </source>
</evidence>
<dbReference type="Pfam" id="PF07967">
    <property type="entry name" value="zf-C3HC"/>
    <property type="match status" value="1"/>
</dbReference>
<sequence length="296" mass="33428">MSAEEPGDRVGSEVSMGALHEMKRKAREKLLSLTQTVSSPSAAKRCKMNSESFSTYKAILKSYKFELWAGNEINPRELAVHGWECKGRDQVQCITCKQFLCTSLPKITDVAIEVYNRCIRRVREQILSSHLLTCQYRSKPLEYKHDVDDNFFNDVVLPRIATYNVEGLTLRMTVPEVVAKNVEGTKLSSGDPVLGASLGWSIETEEIAGRKHFVAVCEYCARSFVLGYTDFDPVKTHQRWCPLLGVNDDDIPLWIVIYRRMSSSMHQEPNGYWESCPSCVLEGKQEDSATSVNIAT</sequence>
<comment type="subcellular location">
    <subcellularLocation>
        <location evidence="1">Nucleus</location>
    </subcellularLocation>
</comment>
<reference evidence="5" key="2">
    <citation type="submission" date="2016-04" db="UniProtKB">
        <authorList>
            <consortium name="WormBaseParasite"/>
        </authorList>
    </citation>
    <scope>IDENTIFICATION</scope>
</reference>
<dbReference type="WBParaSite" id="ACAC_0000189001-mRNA-1">
    <property type="protein sequence ID" value="ACAC_0000189001-mRNA-1"/>
    <property type="gene ID" value="ACAC_0000189001"/>
</dbReference>
<evidence type="ECO:0000313" key="5">
    <source>
        <dbReference type="WBParaSite" id="ACAC_0000189001-mRNA-1"/>
    </source>
</evidence>
<evidence type="ECO:0000256" key="2">
    <source>
        <dbReference type="ARBA" id="ARBA00023242"/>
    </source>
</evidence>
<keyword evidence="2" id="KW-0539">Nucleus</keyword>
<dbReference type="PANTHER" id="PTHR15835">
    <property type="entry name" value="NUCLEAR-INTERACTING PARTNER OF ALK"/>
    <property type="match status" value="1"/>
</dbReference>
<organism evidence="4 5">
    <name type="scientific">Angiostrongylus cantonensis</name>
    <name type="common">Rat lungworm</name>
    <dbReference type="NCBI Taxonomy" id="6313"/>
    <lineage>
        <taxon>Eukaryota</taxon>
        <taxon>Metazoa</taxon>
        <taxon>Ecdysozoa</taxon>
        <taxon>Nematoda</taxon>
        <taxon>Chromadorea</taxon>
        <taxon>Rhabditida</taxon>
        <taxon>Rhabditina</taxon>
        <taxon>Rhabditomorpha</taxon>
        <taxon>Strongyloidea</taxon>
        <taxon>Metastrongylidae</taxon>
        <taxon>Angiostrongylus</taxon>
    </lineage>
</organism>
<dbReference type="AlphaFoldDB" id="A0A158P728"/>
<dbReference type="STRING" id="6313.A0A158P728"/>
<reference evidence="4" key="1">
    <citation type="submission" date="2012-09" db="EMBL/GenBank/DDBJ databases">
        <authorList>
            <person name="Martin A.A."/>
        </authorList>
    </citation>
    <scope>NUCLEOTIDE SEQUENCE</scope>
</reference>
<evidence type="ECO:0000256" key="1">
    <source>
        <dbReference type="ARBA" id="ARBA00004123"/>
    </source>
</evidence>
<dbReference type="PANTHER" id="PTHR15835:SF6">
    <property type="entry name" value="ZINC FINGER C3HC-TYPE PROTEIN 1"/>
    <property type="match status" value="1"/>
</dbReference>
<name>A0A158P728_ANGCA</name>
<protein>
    <submittedName>
        <fullName evidence="5">C3HC-type domain-containing protein</fullName>
    </submittedName>
</protein>
<dbReference type="GO" id="GO:0008270">
    <property type="term" value="F:zinc ion binding"/>
    <property type="evidence" value="ECO:0007669"/>
    <property type="project" value="InterPro"/>
</dbReference>
<evidence type="ECO:0000313" key="4">
    <source>
        <dbReference type="Proteomes" id="UP000035642"/>
    </source>
</evidence>
<dbReference type="Proteomes" id="UP000035642">
    <property type="component" value="Unassembled WGS sequence"/>
</dbReference>
<feature type="domain" description="C3HC-type" evidence="3">
    <location>
        <begin position="54"/>
        <end position="141"/>
    </location>
</feature>
<dbReference type="GO" id="GO:0005634">
    <property type="term" value="C:nucleus"/>
    <property type="evidence" value="ECO:0007669"/>
    <property type="project" value="UniProtKB-SubCell"/>
</dbReference>
<accession>A0A158P728</accession>
<dbReference type="SUPFAM" id="SSF57924">
    <property type="entry name" value="Inhibitor of apoptosis (IAP) repeat"/>
    <property type="match status" value="1"/>
</dbReference>
<proteinExistence type="predicted"/>
<keyword evidence="4" id="KW-1185">Reference proteome</keyword>
<dbReference type="InterPro" id="IPR012935">
    <property type="entry name" value="NuBaID_N"/>
</dbReference>
<dbReference type="Gene3D" id="1.10.1170.10">
    <property type="entry name" value="Inhibitor Of Apoptosis Protein (2mihbC-IAP-1), Chain A"/>
    <property type="match status" value="1"/>
</dbReference>